<dbReference type="EMBL" id="AJIL01000031">
    <property type="protein sequence ID" value="KNF01169.1"/>
    <property type="molecule type" value="Genomic_DNA"/>
</dbReference>
<keyword evidence="2" id="KW-1185">Reference proteome</keyword>
<accession>A0A0L0VPG5</accession>
<protein>
    <submittedName>
        <fullName evidence="1">Uncharacterized protein</fullName>
    </submittedName>
</protein>
<comment type="caution">
    <text evidence="1">The sequence shown here is derived from an EMBL/GenBank/DDBJ whole genome shotgun (WGS) entry which is preliminary data.</text>
</comment>
<dbReference type="Proteomes" id="UP000054564">
    <property type="component" value="Unassembled WGS sequence"/>
</dbReference>
<name>A0A0L0VPG5_9BASI</name>
<dbReference type="STRING" id="1165861.A0A0L0VPG5"/>
<organism evidence="1 2">
    <name type="scientific">Puccinia striiformis f. sp. tritici PST-78</name>
    <dbReference type="NCBI Taxonomy" id="1165861"/>
    <lineage>
        <taxon>Eukaryota</taxon>
        <taxon>Fungi</taxon>
        <taxon>Dikarya</taxon>
        <taxon>Basidiomycota</taxon>
        <taxon>Pucciniomycotina</taxon>
        <taxon>Pucciniomycetes</taxon>
        <taxon>Pucciniales</taxon>
        <taxon>Pucciniaceae</taxon>
        <taxon>Puccinia</taxon>
    </lineage>
</organism>
<evidence type="ECO:0000313" key="1">
    <source>
        <dbReference type="EMBL" id="KNF01169.1"/>
    </source>
</evidence>
<gene>
    <name evidence="1" type="ORF">PSTG_05523</name>
</gene>
<evidence type="ECO:0000313" key="2">
    <source>
        <dbReference type="Proteomes" id="UP000054564"/>
    </source>
</evidence>
<reference evidence="2" key="1">
    <citation type="submission" date="2014-03" db="EMBL/GenBank/DDBJ databases">
        <title>The Genome Sequence of Puccinia striiformis f. sp. tritici PST-78.</title>
        <authorList>
            <consortium name="The Broad Institute Genome Sequencing Platform"/>
            <person name="Cuomo C."/>
            <person name="Hulbert S."/>
            <person name="Chen X."/>
            <person name="Walker B."/>
            <person name="Young S.K."/>
            <person name="Zeng Q."/>
            <person name="Gargeya S."/>
            <person name="Fitzgerald M."/>
            <person name="Haas B."/>
            <person name="Abouelleil A."/>
            <person name="Alvarado L."/>
            <person name="Arachchi H.M."/>
            <person name="Berlin A.M."/>
            <person name="Chapman S.B."/>
            <person name="Goldberg J."/>
            <person name="Griggs A."/>
            <person name="Gujja S."/>
            <person name="Hansen M."/>
            <person name="Howarth C."/>
            <person name="Imamovic A."/>
            <person name="Larimer J."/>
            <person name="McCowan C."/>
            <person name="Montmayeur A."/>
            <person name="Murphy C."/>
            <person name="Neiman D."/>
            <person name="Pearson M."/>
            <person name="Priest M."/>
            <person name="Roberts A."/>
            <person name="Saif S."/>
            <person name="Shea T."/>
            <person name="Sisk P."/>
            <person name="Sykes S."/>
            <person name="Wortman J."/>
            <person name="Nusbaum C."/>
            <person name="Birren B."/>
        </authorList>
    </citation>
    <scope>NUCLEOTIDE SEQUENCE [LARGE SCALE GENOMIC DNA]</scope>
    <source>
        <strain evidence="2">race PST-78</strain>
    </source>
</reference>
<sequence length="396" mass="45981">MENHREQGELVFQGFKRLASKCKPKNDRRSRSTGETVDVERVGPAAATIQLNRLQSDLLPLLQQRLTILSGLMKKSSLKGGQADSNLRSILVIQGEVEHNLDQIRAALYILCPEKPNDVVPNQTDDQHDEHVKFFKLHGLNKWLTMHLFPHLLLRFGESRRLIEQLELARENCNYPIDIRSTRQGLYHYSDYNNYTLQKAIEWINGSELDNLHERWSIGLLDINIHLRDLSRRRPPHNLQSDGAIVVADSLIPVMKLSRMFFSKLSRKGMNLKRLPMFTKMSSDQLEKLAKSASDLDTNSSKFRPIYMDENFMEEFPRDLFIKTANQLKNILEPALLSILIYYIPIIPNDDDDSLRSGLSTVQTRDYFYAWFVEWFVSFNLSIQNFIKTVESIQDE</sequence>
<proteinExistence type="predicted"/>
<dbReference type="PANTHER" id="PTHR33069:SF3">
    <property type="entry name" value="DYNEIN HEAVY CHAIN TAIL DOMAIN-CONTAINING PROTEIN"/>
    <property type="match status" value="1"/>
</dbReference>
<dbReference type="PANTHER" id="PTHR33069">
    <property type="entry name" value="CHROMOSOME 7, WHOLE GENOME SHOTGUN SEQUENCE-RELATED"/>
    <property type="match status" value="1"/>
</dbReference>
<dbReference type="AlphaFoldDB" id="A0A0L0VPG5"/>